<comment type="similarity">
    <text evidence="2">Belongs to the peptidase M28 family. M28B subfamily.</text>
</comment>
<dbReference type="EMBL" id="KN822107">
    <property type="protein sequence ID" value="KIM57033.1"/>
    <property type="molecule type" value="Genomic_DNA"/>
</dbReference>
<dbReference type="AlphaFoldDB" id="A0A0C2Z510"/>
<dbReference type="PANTHER" id="PTHR12147">
    <property type="entry name" value="METALLOPEPTIDASE M28 FAMILY MEMBER"/>
    <property type="match status" value="1"/>
</dbReference>
<keyword evidence="3 7" id="KW-0645">Protease</keyword>
<dbReference type="InParanoid" id="A0A0C2Z510"/>
<keyword evidence="6 7" id="KW-0862">Zinc</keyword>
<dbReference type="Proteomes" id="UP000053989">
    <property type="component" value="Unassembled WGS sequence"/>
</dbReference>
<feature type="signal peptide" evidence="7">
    <location>
        <begin position="1"/>
        <end position="20"/>
    </location>
</feature>
<dbReference type="STRING" id="1036808.A0A0C2Z510"/>
<evidence type="ECO:0000256" key="5">
    <source>
        <dbReference type="ARBA" id="ARBA00022801"/>
    </source>
</evidence>
<dbReference type="Gene3D" id="3.40.630.10">
    <property type="entry name" value="Zn peptidases"/>
    <property type="match status" value="1"/>
</dbReference>
<feature type="domain" description="Peptidase M28" evidence="8">
    <location>
        <begin position="252"/>
        <end position="440"/>
    </location>
</feature>
<protein>
    <recommendedName>
        <fullName evidence="7">Peptide hydrolase</fullName>
        <ecNumber evidence="7">3.4.-.-</ecNumber>
    </recommendedName>
</protein>
<accession>A0A0C2Z510</accession>
<proteinExistence type="inferred from homology"/>
<dbReference type="GO" id="GO:0006508">
    <property type="term" value="P:proteolysis"/>
    <property type="evidence" value="ECO:0007669"/>
    <property type="project" value="UniProtKB-KW"/>
</dbReference>
<evidence type="ECO:0000259" key="8">
    <source>
        <dbReference type="Pfam" id="PF04389"/>
    </source>
</evidence>
<dbReference type="GO" id="GO:0046872">
    <property type="term" value="F:metal ion binding"/>
    <property type="evidence" value="ECO:0007669"/>
    <property type="project" value="UniProtKB-KW"/>
</dbReference>
<dbReference type="InterPro" id="IPR007484">
    <property type="entry name" value="Peptidase_M28"/>
</dbReference>
<evidence type="ECO:0000256" key="6">
    <source>
        <dbReference type="ARBA" id="ARBA00022833"/>
    </source>
</evidence>
<evidence type="ECO:0000313" key="10">
    <source>
        <dbReference type="Proteomes" id="UP000053989"/>
    </source>
</evidence>
<evidence type="ECO:0000256" key="3">
    <source>
        <dbReference type="ARBA" id="ARBA00022670"/>
    </source>
</evidence>
<dbReference type="Pfam" id="PF04389">
    <property type="entry name" value="Peptidase_M28"/>
    <property type="match status" value="1"/>
</dbReference>
<dbReference type="SUPFAM" id="SSF53187">
    <property type="entry name" value="Zn-dependent exopeptidases"/>
    <property type="match status" value="1"/>
</dbReference>
<sequence length="473" mass="51664">MMLSAATPIALLAILHVVDNDNVPACLADNFYGIFGQQSLFKLADVACLDLVPASSGGGSFVPLYSHQQLVWIQESSVDDSLRTPEYEYEVAQFLGQFHAHEPISSGPQATLFDHSASLIHRSDHFVILAISDERAADALTAYLPRFWKAAPIPASPVSFLPVPETAVQHVRDLLASLRFDPLVAGIVGRISVDQLRKDIRFLTNEDGESGIVSRHSFHDGSRVAARWIKQQFEETGATCRFMEFMEGFAPNVICRYNATTDTSNIVLISGHYDSRGSFGLEEAPGGNDDGSGTISILSIARRIKQTGITFRSNVELVAFAGEEQGLVGSRAYAKELRAQGANITLMIQADMLAYRVPGEPLQLGFPQYIGTPEVTQLAANISAIYSPELNVGFTPACCSDHQSFHEQGFPATHFYERTGRIADPMYHNSGDISDRPGYDLFQVRSICKVQFATLLHAAGFDLPTGTSLEDLD</sequence>
<evidence type="ECO:0000256" key="7">
    <source>
        <dbReference type="RuleBase" id="RU361240"/>
    </source>
</evidence>
<dbReference type="PANTHER" id="PTHR12147:SF26">
    <property type="entry name" value="PEPTIDASE M28 DOMAIN-CONTAINING PROTEIN"/>
    <property type="match status" value="1"/>
</dbReference>
<feature type="chain" id="PRO_5005110995" description="Peptide hydrolase" evidence="7">
    <location>
        <begin position="21"/>
        <end position="473"/>
    </location>
</feature>
<evidence type="ECO:0000256" key="2">
    <source>
        <dbReference type="ARBA" id="ARBA00005634"/>
    </source>
</evidence>
<organism evidence="9 10">
    <name type="scientific">Scleroderma citrinum Foug A</name>
    <dbReference type="NCBI Taxonomy" id="1036808"/>
    <lineage>
        <taxon>Eukaryota</taxon>
        <taxon>Fungi</taxon>
        <taxon>Dikarya</taxon>
        <taxon>Basidiomycota</taxon>
        <taxon>Agaricomycotina</taxon>
        <taxon>Agaricomycetes</taxon>
        <taxon>Agaricomycetidae</taxon>
        <taxon>Boletales</taxon>
        <taxon>Sclerodermatineae</taxon>
        <taxon>Sclerodermataceae</taxon>
        <taxon>Scleroderma</taxon>
    </lineage>
</organism>
<keyword evidence="5 7" id="KW-0378">Hydrolase</keyword>
<dbReference type="OrthoDB" id="10013407at2759"/>
<dbReference type="InterPro" id="IPR045175">
    <property type="entry name" value="M28_fam"/>
</dbReference>
<keyword evidence="7" id="KW-0732">Signal</keyword>
<evidence type="ECO:0000313" key="9">
    <source>
        <dbReference type="EMBL" id="KIM57033.1"/>
    </source>
</evidence>
<dbReference type="EC" id="3.4.-.-" evidence="7"/>
<reference evidence="10" key="2">
    <citation type="submission" date="2015-01" db="EMBL/GenBank/DDBJ databases">
        <title>Evolutionary Origins and Diversification of the Mycorrhizal Mutualists.</title>
        <authorList>
            <consortium name="DOE Joint Genome Institute"/>
            <consortium name="Mycorrhizal Genomics Consortium"/>
            <person name="Kohler A."/>
            <person name="Kuo A."/>
            <person name="Nagy L.G."/>
            <person name="Floudas D."/>
            <person name="Copeland A."/>
            <person name="Barry K.W."/>
            <person name="Cichocki N."/>
            <person name="Veneault-Fourrey C."/>
            <person name="LaButti K."/>
            <person name="Lindquist E.A."/>
            <person name="Lipzen A."/>
            <person name="Lundell T."/>
            <person name="Morin E."/>
            <person name="Murat C."/>
            <person name="Riley R."/>
            <person name="Ohm R."/>
            <person name="Sun H."/>
            <person name="Tunlid A."/>
            <person name="Henrissat B."/>
            <person name="Grigoriev I.V."/>
            <person name="Hibbett D.S."/>
            <person name="Martin F."/>
        </authorList>
    </citation>
    <scope>NUCLEOTIDE SEQUENCE [LARGE SCALE GENOMIC DNA]</scope>
    <source>
        <strain evidence="10">Foug A</strain>
    </source>
</reference>
<dbReference type="GO" id="GO:0008235">
    <property type="term" value="F:metalloexopeptidase activity"/>
    <property type="evidence" value="ECO:0007669"/>
    <property type="project" value="InterPro"/>
</dbReference>
<keyword evidence="4 7" id="KW-0479">Metal-binding</keyword>
<comment type="cofactor">
    <cofactor evidence="1">
        <name>Zn(2+)</name>
        <dbReference type="ChEBI" id="CHEBI:29105"/>
    </cofactor>
</comment>
<name>A0A0C2Z510_9AGAM</name>
<keyword evidence="10" id="KW-1185">Reference proteome</keyword>
<evidence type="ECO:0000256" key="1">
    <source>
        <dbReference type="ARBA" id="ARBA00001947"/>
    </source>
</evidence>
<dbReference type="HOGENOM" id="CLU_025286_0_0_1"/>
<evidence type="ECO:0000256" key="4">
    <source>
        <dbReference type="ARBA" id="ARBA00022723"/>
    </source>
</evidence>
<gene>
    <name evidence="9" type="ORF">SCLCIDRAFT_1219877</name>
</gene>
<reference evidence="9 10" key="1">
    <citation type="submission" date="2014-04" db="EMBL/GenBank/DDBJ databases">
        <authorList>
            <consortium name="DOE Joint Genome Institute"/>
            <person name="Kuo A."/>
            <person name="Kohler A."/>
            <person name="Nagy L.G."/>
            <person name="Floudas D."/>
            <person name="Copeland A."/>
            <person name="Barry K.W."/>
            <person name="Cichocki N."/>
            <person name="Veneault-Fourrey C."/>
            <person name="LaButti K."/>
            <person name="Lindquist E.A."/>
            <person name="Lipzen A."/>
            <person name="Lundell T."/>
            <person name="Morin E."/>
            <person name="Murat C."/>
            <person name="Sun H."/>
            <person name="Tunlid A."/>
            <person name="Henrissat B."/>
            <person name="Grigoriev I.V."/>
            <person name="Hibbett D.S."/>
            <person name="Martin F."/>
            <person name="Nordberg H.P."/>
            <person name="Cantor M.N."/>
            <person name="Hua S.X."/>
        </authorList>
    </citation>
    <scope>NUCLEOTIDE SEQUENCE [LARGE SCALE GENOMIC DNA]</scope>
    <source>
        <strain evidence="9 10">Foug A</strain>
    </source>
</reference>